<proteinExistence type="predicted"/>
<dbReference type="PANTHER" id="PTHR43540:SF15">
    <property type="entry name" value="BLR5631 PROTEIN"/>
    <property type="match status" value="1"/>
</dbReference>
<keyword evidence="1 3" id="KW-0378">Hydrolase</keyword>
<dbReference type="Gene3D" id="3.40.50.850">
    <property type="entry name" value="Isochorismatase-like"/>
    <property type="match status" value="1"/>
</dbReference>
<dbReference type="STRING" id="39692.BST38_15630"/>
<reference evidence="3 4" key="1">
    <citation type="submission" date="2018-05" db="EMBL/GenBank/DDBJ databases">
        <authorList>
            <consortium name="IHU Genomes"/>
        </authorList>
    </citation>
    <scope>NUCLEOTIDE SEQUENCE [LARGE SCALE GENOMIC DNA]</scope>
    <source>
        <strain evidence="3 4">P7335</strain>
    </source>
</reference>
<dbReference type="InterPro" id="IPR000868">
    <property type="entry name" value="Isochorismatase-like_dom"/>
</dbReference>
<dbReference type="PANTHER" id="PTHR43540">
    <property type="entry name" value="PEROXYUREIDOACRYLATE/UREIDOACRYLATE AMIDOHYDROLASE-RELATED"/>
    <property type="match status" value="1"/>
</dbReference>
<feature type="domain" description="Isochorismatase-like" evidence="2">
    <location>
        <begin position="23"/>
        <end position="190"/>
    </location>
</feature>
<evidence type="ECO:0000313" key="3">
    <source>
        <dbReference type="EMBL" id="SRX83371.1"/>
    </source>
</evidence>
<name>A0A375YQK9_MYCPF</name>
<evidence type="ECO:0000313" key="4">
    <source>
        <dbReference type="Proteomes" id="UP000252008"/>
    </source>
</evidence>
<sequence>MSDRQTLRALAGLPLAPVSLAESALVLIDCQNTYTRGVMELEGVQAALDEAAALLDRARTAGIPVIHIQHDDGPGSLYDIAGESGAIVDRVAPRDGESVVVKNYPNSFVNTELDEILKSVDASNLVLAGFMTHMCVNSTARGAFNLGYAPTVVAAATATRALPGVEGEVPAAAVHSASLAAVADLFAVVVPGEKDIPG</sequence>
<dbReference type="RefSeq" id="WP_083144246.1">
    <property type="nucleotide sequence ID" value="NZ_MVID01000013.1"/>
</dbReference>
<protein>
    <submittedName>
        <fullName evidence="3">Isochorismatase hydrolase [Pseudonocardia dioxanivorans]</fullName>
    </submittedName>
</protein>
<evidence type="ECO:0000259" key="2">
    <source>
        <dbReference type="Pfam" id="PF00857"/>
    </source>
</evidence>
<organism evidence="3 4">
    <name type="scientific">Mycolicibacterium parafortuitum</name>
    <name type="common">Mycobacterium parafortuitum</name>
    <dbReference type="NCBI Taxonomy" id="39692"/>
    <lineage>
        <taxon>Bacteria</taxon>
        <taxon>Bacillati</taxon>
        <taxon>Actinomycetota</taxon>
        <taxon>Actinomycetes</taxon>
        <taxon>Mycobacteriales</taxon>
        <taxon>Mycobacteriaceae</taxon>
        <taxon>Mycolicibacterium</taxon>
    </lineage>
</organism>
<keyword evidence="4" id="KW-1185">Reference proteome</keyword>
<dbReference type="SUPFAM" id="SSF52499">
    <property type="entry name" value="Isochorismatase-like hydrolases"/>
    <property type="match status" value="1"/>
</dbReference>
<dbReference type="EMBL" id="UEGS01000001">
    <property type="protein sequence ID" value="SRX83371.1"/>
    <property type="molecule type" value="Genomic_DNA"/>
</dbReference>
<dbReference type="InterPro" id="IPR036380">
    <property type="entry name" value="Isochorismatase-like_sf"/>
</dbReference>
<accession>A0A375YQK9</accession>
<dbReference type="AlphaFoldDB" id="A0A375YQK9"/>
<dbReference type="InterPro" id="IPR050272">
    <property type="entry name" value="Isochorismatase-like_hydrls"/>
</dbReference>
<evidence type="ECO:0000256" key="1">
    <source>
        <dbReference type="ARBA" id="ARBA00022801"/>
    </source>
</evidence>
<gene>
    <name evidence="3" type="ORF">MPP7335_05150</name>
</gene>
<dbReference type="GO" id="GO:0016787">
    <property type="term" value="F:hydrolase activity"/>
    <property type="evidence" value="ECO:0007669"/>
    <property type="project" value="UniProtKB-KW"/>
</dbReference>
<dbReference type="Proteomes" id="UP000252008">
    <property type="component" value="Unassembled WGS sequence"/>
</dbReference>
<dbReference type="Pfam" id="PF00857">
    <property type="entry name" value="Isochorismatase"/>
    <property type="match status" value="1"/>
</dbReference>